<feature type="domain" description="Uracil-DNA glycosylase-like" evidence="12">
    <location>
        <begin position="50"/>
        <end position="211"/>
    </location>
</feature>
<evidence type="ECO:0000256" key="6">
    <source>
        <dbReference type="ARBA" id="ARBA00022763"/>
    </source>
</evidence>
<dbReference type="InterPro" id="IPR036895">
    <property type="entry name" value="Uracil-DNA_glycosylase-like_sf"/>
</dbReference>
<dbReference type="SMART" id="SM00987">
    <property type="entry name" value="UreE_C"/>
    <property type="match status" value="1"/>
</dbReference>
<evidence type="ECO:0000256" key="2">
    <source>
        <dbReference type="ARBA" id="ARBA00002631"/>
    </source>
</evidence>
<evidence type="ECO:0000256" key="10">
    <source>
        <dbReference type="PROSITE-ProRule" id="PRU10072"/>
    </source>
</evidence>
<comment type="subcellular location">
    <subcellularLocation>
        <location evidence="9">Cytoplasm</location>
    </subcellularLocation>
</comment>
<name>A0A2W1MYA4_9FLAO</name>
<dbReference type="GO" id="GO:0004844">
    <property type="term" value="F:uracil DNA N-glycosylase activity"/>
    <property type="evidence" value="ECO:0007669"/>
    <property type="project" value="UniProtKB-UniRule"/>
</dbReference>
<evidence type="ECO:0000256" key="8">
    <source>
        <dbReference type="ARBA" id="ARBA00023204"/>
    </source>
</evidence>
<evidence type="ECO:0000313" key="13">
    <source>
        <dbReference type="EMBL" id="PZE17149.1"/>
    </source>
</evidence>
<dbReference type="Proteomes" id="UP000249248">
    <property type="component" value="Unassembled WGS sequence"/>
</dbReference>
<evidence type="ECO:0000313" key="14">
    <source>
        <dbReference type="Proteomes" id="UP000249248"/>
    </source>
</evidence>
<evidence type="ECO:0000256" key="9">
    <source>
        <dbReference type="HAMAP-Rule" id="MF_00148"/>
    </source>
</evidence>
<dbReference type="SMART" id="SM00986">
    <property type="entry name" value="UDG"/>
    <property type="match status" value="1"/>
</dbReference>
<protein>
    <recommendedName>
        <fullName evidence="5 9">Uracil-DNA glycosylase</fullName>
        <shortName evidence="9">UDG</shortName>
        <ecNumber evidence="4 9">3.2.2.27</ecNumber>
    </recommendedName>
</protein>
<dbReference type="CDD" id="cd10027">
    <property type="entry name" value="UDG-F1-like"/>
    <property type="match status" value="1"/>
</dbReference>
<organism evidence="13 14">
    <name type="scientific">Putridiphycobacter roseus</name>
    <dbReference type="NCBI Taxonomy" id="2219161"/>
    <lineage>
        <taxon>Bacteria</taxon>
        <taxon>Pseudomonadati</taxon>
        <taxon>Bacteroidota</taxon>
        <taxon>Flavobacteriia</taxon>
        <taxon>Flavobacteriales</taxon>
        <taxon>Crocinitomicaceae</taxon>
        <taxon>Putridiphycobacter</taxon>
    </lineage>
</organism>
<dbReference type="PROSITE" id="PS00130">
    <property type="entry name" value="U_DNA_GLYCOSYLASE"/>
    <property type="match status" value="1"/>
</dbReference>
<sequence length="224" mass="24977">MDLSLLKTWEPVLSTEFNKPYFKALSDFVNQAYAAHTCYPPKDQIFAAFDYCPFDKVKVVIIGQDPYHGPNQANGLCFSVQQGIKQPPSLVNIFKELNSDLNLPIPLSGDLSPWAKQGVLLINATLTVEASKAGSHQKKGWETFTDAVIEKISAEKKGVVFLLWGGFAHKKGVKIDSKKHVVIKTGHPSPLSANRGYWFGNKHFSKTNDYLIKQGEQPIDWSLN</sequence>
<keyword evidence="6 9" id="KW-0227">DNA damage</keyword>
<dbReference type="GO" id="GO:0097510">
    <property type="term" value="P:base-excision repair, AP site formation via deaminated base removal"/>
    <property type="evidence" value="ECO:0007669"/>
    <property type="project" value="TreeGrafter"/>
</dbReference>
<dbReference type="NCBIfam" id="NF003588">
    <property type="entry name" value="PRK05254.1-1"/>
    <property type="match status" value="1"/>
</dbReference>
<keyword evidence="8 9" id="KW-0234">DNA repair</keyword>
<dbReference type="EC" id="3.2.2.27" evidence="4 9"/>
<keyword evidence="7 9" id="KW-0378">Hydrolase</keyword>
<dbReference type="InterPro" id="IPR002043">
    <property type="entry name" value="UDG_fam1"/>
</dbReference>
<dbReference type="SUPFAM" id="SSF52141">
    <property type="entry name" value="Uracil-DNA glycosylase-like"/>
    <property type="match status" value="1"/>
</dbReference>
<comment type="function">
    <text evidence="2 9 11">Excises uracil residues from the DNA which can arise as a result of misincorporation of dUMP residues by DNA polymerase or due to deamination of cytosine.</text>
</comment>
<comment type="caution">
    <text evidence="13">The sequence shown here is derived from an EMBL/GenBank/DDBJ whole genome shotgun (WGS) entry which is preliminary data.</text>
</comment>
<evidence type="ECO:0000256" key="3">
    <source>
        <dbReference type="ARBA" id="ARBA00008184"/>
    </source>
</evidence>
<dbReference type="FunFam" id="3.40.470.10:FF:000001">
    <property type="entry name" value="Uracil-DNA glycosylase"/>
    <property type="match status" value="1"/>
</dbReference>
<feature type="active site" description="Proton acceptor" evidence="9 10">
    <location>
        <position position="65"/>
    </location>
</feature>
<accession>A0A2W1MYA4</accession>
<dbReference type="NCBIfam" id="NF003591">
    <property type="entry name" value="PRK05254.1-4"/>
    <property type="match status" value="1"/>
</dbReference>
<dbReference type="OrthoDB" id="9804372at2"/>
<dbReference type="NCBIfam" id="NF003592">
    <property type="entry name" value="PRK05254.1-5"/>
    <property type="match status" value="1"/>
</dbReference>
<dbReference type="NCBIfam" id="NF003589">
    <property type="entry name" value="PRK05254.1-2"/>
    <property type="match status" value="1"/>
</dbReference>
<dbReference type="HAMAP" id="MF_00148">
    <property type="entry name" value="UDG"/>
    <property type="match status" value="1"/>
</dbReference>
<evidence type="ECO:0000256" key="7">
    <source>
        <dbReference type="ARBA" id="ARBA00022801"/>
    </source>
</evidence>
<evidence type="ECO:0000256" key="5">
    <source>
        <dbReference type="ARBA" id="ARBA00018429"/>
    </source>
</evidence>
<dbReference type="Gene3D" id="3.40.470.10">
    <property type="entry name" value="Uracil-DNA glycosylase-like domain"/>
    <property type="match status" value="1"/>
</dbReference>
<dbReference type="PANTHER" id="PTHR11264:SF0">
    <property type="entry name" value="URACIL-DNA GLYCOSYLASE"/>
    <property type="match status" value="1"/>
</dbReference>
<dbReference type="GO" id="GO:0005737">
    <property type="term" value="C:cytoplasm"/>
    <property type="evidence" value="ECO:0007669"/>
    <property type="project" value="UniProtKB-SubCell"/>
</dbReference>
<evidence type="ECO:0000256" key="11">
    <source>
        <dbReference type="RuleBase" id="RU003780"/>
    </source>
</evidence>
<reference evidence="13 14" key="1">
    <citation type="submission" date="2018-06" db="EMBL/GenBank/DDBJ databases">
        <title>The draft genome sequence of Crocinitomix sp. SM1701.</title>
        <authorList>
            <person name="Zhang X."/>
        </authorList>
    </citation>
    <scope>NUCLEOTIDE SEQUENCE [LARGE SCALE GENOMIC DNA]</scope>
    <source>
        <strain evidence="13 14">SM1701</strain>
    </source>
</reference>
<comment type="catalytic activity">
    <reaction evidence="1 9 11">
        <text>Hydrolyzes single-stranded DNA or mismatched double-stranded DNA and polynucleotides, releasing free uracil.</text>
        <dbReference type="EC" id="3.2.2.27"/>
    </reaction>
</comment>
<dbReference type="RefSeq" id="WP_111063273.1">
    <property type="nucleotide sequence ID" value="NZ_JBHUCU010000008.1"/>
</dbReference>
<keyword evidence="9" id="KW-0963">Cytoplasm</keyword>
<comment type="similarity">
    <text evidence="3 9 11">Belongs to the uracil-DNA glycosylase (UDG) superfamily. UNG family.</text>
</comment>
<dbReference type="AlphaFoldDB" id="A0A2W1MYA4"/>
<dbReference type="PANTHER" id="PTHR11264">
    <property type="entry name" value="URACIL-DNA GLYCOSYLASE"/>
    <property type="match status" value="1"/>
</dbReference>
<proteinExistence type="inferred from homology"/>
<evidence type="ECO:0000259" key="12">
    <source>
        <dbReference type="SMART" id="SM00986"/>
    </source>
</evidence>
<keyword evidence="14" id="KW-1185">Reference proteome</keyword>
<dbReference type="Pfam" id="PF03167">
    <property type="entry name" value="UDG"/>
    <property type="match status" value="1"/>
</dbReference>
<evidence type="ECO:0000256" key="1">
    <source>
        <dbReference type="ARBA" id="ARBA00001400"/>
    </source>
</evidence>
<evidence type="ECO:0000256" key="4">
    <source>
        <dbReference type="ARBA" id="ARBA00012030"/>
    </source>
</evidence>
<gene>
    <name evidence="9" type="primary">ung</name>
    <name evidence="13" type="ORF">DNU06_10430</name>
</gene>
<dbReference type="InterPro" id="IPR005122">
    <property type="entry name" value="Uracil-DNA_glycosylase-like"/>
</dbReference>
<dbReference type="EMBL" id="QKSB01000005">
    <property type="protein sequence ID" value="PZE17149.1"/>
    <property type="molecule type" value="Genomic_DNA"/>
</dbReference>
<dbReference type="InterPro" id="IPR018085">
    <property type="entry name" value="Ura-DNA_Glyclase_AS"/>
</dbReference>
<dbReference type="NCBIfam" id="TIGR00628">
    <property type="entry name" value="ung"/>
    <property type="match status" value="1"/>
</dbReference>